<evidence type="ECO:0000256" key="3">
    <source>
        <dbReference type="ARBA" id="ARBA00023163"/>
    </source>
</evidence>
<dbReference type="Gene3D" id="1.10.260.40">
    <property type="entry name" value="lambda repressor-like DNA-binding domains"/>
    <property type="match status" value="1"/>
</dbReference>
<dbReference type="SMART" id="SM00354">
    <property type="entry name" value="HTH_LACI"/>
    <property type="match status" value="1"/>
</dbReference>
<keyword evidence="3" id="KW-0804">Transcription</keyword>
<dbReference type="Proteomes" id="UP000287224">
    <property type="component" value="Unassembled WGS sequence"/>
</dbReference>
<keyword evidence="6" id="KW-1185">Reference proteome</keyword>
<name>A0A401Z7Z9_9CHLR</name>
<dbReference type="Pfam" id="PF13377">
    <property type="entry name" value="Peripla_BP_3"/>
    <property type="match status" value="1"/>
</dbReference>
<dbReference type="AlphaFoldDB" id="A0A401Z7Z9"/>
<dbReference type="SUPFAM" id="SSF53822">
    <property type="entry name" value="Periplasmic binding protein-like I"/>
    <property type="match status" value="1"/>
</dbReference>
<accession>A0A401Z7Z9</accession>
<dbReference type="GO" id="GO:0003700">
    <property type="term" value="F:DNA-binding transcription factor activity"/>
    <property type="evidence" value="ECO:0007669"/>
    <property type="project" value="TreeGrafter"/>
</dbReference>
<keyword evidence="1" id="KW-0805">Transcription regulation</keyword>
<sequence length="354" mass="38215">MDRKQLDETNQQPGGNSRIVLSKVAEMSGVSISTVSRVLNGNVNVAPDTRAKVLNSISALGYVSTRLINERTGLIALTSSSMRGDYYPDIIAGVVEELHYHNARPVICPIPMRYSVGMPLPERIMQTVTEGALLLGFSEDVSEVMDLKKHNIPFVLVDPGRRVPDGLPVVSSTNEAGARQAVGYLLTLGHKRIGAIVGADWEYRQERLAGYRSTLTSAGLPVRTDLIVEGDSNMDSGYRCARQLLNLPERPSAIFAFNDFMAIGALRAAHECGIAVPDELSIVGFDDLAPAQYTTPALTTVHQSLMEIGHIAVDTLFRIIEQIKGGGSLQEIALARTELSTHLVIRGTTAPVAG</sequence>
<keyword evidence="2" id="KW-0238">DNA-binding</keyword>
<evidence type="ECO:0000259" key="4">
    <source>
        <dbReference type="PROSITE" id="PS50932"/>
    </source>
</evidence>
<reference evidence="6" key="1">
    <citation type="submission" date="2018-12" db="EMBL/GenBank/DDBJ databases">
        <title>Tengunoibacter tsumagoiensis gen. nov., sp. nov., Dictyobacter kobayashii sp. nov., D. alpinus sp. nov., and D. joshuensis sp. nov. and description of Dictyobacteraceae fam. nov. within the order Ktedonobacterales isolated from Tengu-no-mugimeshi.</title>
        <authorList>
            <person name="Wang C.M."/>
            <person name="Zheng Y."/>
            <person name="Sakai Y."/>
            <person name="Toyoda A."/>
            <person name="Minakuchi Y."/>
            <person name="Abe K."/>
            <person name="Yokota A."/>
            <person name="Yabe S."/>
        </authorList>
    </citation>
    <scope>NUCLEOTIDE SEQUENCE [LARGE SCALE GENOMIC DNA]</scope>
    <source>
        <strain evidence="6">S-27</strain>
    </source>
</reference>
<dbReference type="EMBL" id="BIFQ01000001">
    <property type="protein sequence ID" value="GCE02973.1"/>
    <property type="molecule type" value="Genomic_DNA"/>
</dbReference>
<dbReference type="InterPro" id="IPR028082">
    <property type="entry name" value="Peripla_BP_I"/>
</dbReference>
<proteinExistence type="predicted"/>
<dbReference type="OrthoDB" id="9785825at2"/>
<dbReference type="PANTHER" id="PTHR30146">
    <property type="entry name" value="LACI-RELATED TRANSCRIPTIONAL REPRESSOR"/>
    <property type="match status" value="1"/>
</dbReference>
<feature type="domain" description="HTH lacI-type" evidence="4">
    <location>
        <begin position="19"/>
        <end position="63"/>
    </location>
</feature>
<dbReference type="CDD" id="cd01392">
    <property type="entry name" value="HTH_LacI"/>
    <property type="match status" value="1"/>
</dbReference>
<dbReference type="GO" id="GO:0000976">
    <property type="term" value="F:transcription cis-regulatory region binding"/>
    <property type="evidence" value="ECO:0007669"/>
    <property type="project" value="TreeGrafter"/>
</dbReference>
<comment type="caution">
    <text evidence="5">The sequence shown here is derived from an EMBL/GenBank/DDBJ whole genome shotgun (WGS) entry which is preliminary data.</text>
</comment>
<protein>
    <submittedName>
        <fullName evidence="5">Transcriptional regulator</fullName>
    </submittedName>
</protein>
<evidence type="ECO:0000313" key="6">
    <source>
        <dbReference type="Proteomes" id="UP000287224"/>
    </source>
</evidence>
<dbReference type="SUPFAM" id="SSF47413">
    <property type="entry name" value="lambda repressor-like DNA-binding domains"/>
    <property type="match status" value="1"/>
</dbReference>
<dbReference type="InterPro" id="IPR046335">
    <property type="entry name" value="LacI/GalR-like_sensor"/>
</dbReference>
<dbReference type="RefSeq" id="WP_126594299.1">
    <property type="nucleotide sequence ID" value="NZ_BIFQ01000001.1"/>
</dbReference>
<organism evidence="5 6">
    <name type="scientific">Dictyobacter aurantiacus</name>
    <dbReference type="NCBI Taxonomy" id="1936993"/>
    <lineage>
        <taxon>Bacteria</taxon>
        <taxon>Bacillati</taxon>
        <taxon>Chloroflexota</taxon>
        <taxon>Ktedonobacteria</taxon>
        <taxon>Ktedonobacterales</taxon>
        <taxon>Dictyobacteraceae</taxon>
        <taxon>Dictyobacter</taxon>
    </lineage>
</organism>
<evidence type="ECO:0000313" key="5">
    <source>
        <dbReference type="EMBL" id="GCE02973.1"/>
    </source>
</evidence>
<evidence type="ECO:0000256" key="2">
    <source>
        <dbReference type="ARBA" id="ARBA00023125"/>
    </source>
</evidence>
<dbReference type="Pfam" id="PF00356">
    <property type="entry name" value="LacI"/>
    <property type="match status" value="1"/>
</dbReference>
<dbReference type="InterPro" id="IPR010982">
    <property type="entry name" value="Lambda_DNA-bd_dom_sf"/>
</dbReference>
<gene>
    <name evidence="5" type="ORF">KDAU_03020</name>
</gene>
<dbReference type="InterPro" id="IPR000843">
    <property type="entry name" value="HTH_LacI"/>
</dbReference>
<dbReference type="PROSITE" id="PS50932">
    <property type="entry name" value="HTH_LACI_2"/>
    <property type="match status" value="1"/>
</dbReference>
<dbReference type="Gene3D" id="3.40.50.2300">
    <property type="match status" value="2"/>
</dbReference>
<evidence type="ECO:0000256" key="1">
    <source>
        <dbReference type="ARBA" id="ARBA00023015"/>
    </source>
</evidence>
<dbReference type="PANTHER" id="PTHR30146:SF153">
    <property type="entry name" value="LACTOSE OPERON REPRESSOR"/>
    <property type="match status" value="1"/>
</dbReference>